<keyword evidence="2" id="KW-1185">Reference proteome</keyword>
<reference evidence="1" key="1">
    <citation type="submission" date="2021-05" db="EMBL/GenBank/DDBJ databases">
        <authorList>
            <person name="Pan Q."/>
            <person name="Jouanno E."/>
            <person name="Zahm M."/>
            <person name="Klopp C."/>
            <person name="Cabau C."/>
            <person name="Louis A."/>
            <person name="Berthelot C."/>
            <person name="Parey E."/>
            <person name="Roest Crollius H."/>
            <person name="Montfort J."/>
            <person name="Robinson-Rechavi M."/>
            <person name="Bouchez O."/>
            <person name="Lampietro C."/>
            <person name="Lopez Roques C."/>
            <person name="Donnadieu C."/>
            <person name="Postlethwait J."/>
            <person name="Bobe J."/>
            <person name="Dillon D."/>
            <person name="Chandos A."/>
            <person name="von Hippel F."/>
            <person name="Guiguen Y."/>
        </authorList>
    </citation>
    <scope>NUCLEOTIDE SEQUENCE</scope>
    <source>
        <strain evidence="1">YG-Jan2019</strain>
    </source>
</reference>
<gene>
    <name evidence="1" type="ORF">DPEC_G00198270</name>
</gene>
<organism evidence="1 2">
    <name type="scientific">Dallia pectoralis</name>
    <name type="common">Alaska blackfish</name>
    <dbReference type="NCBI Taxonomy" id="75939"/>
    <lineage>
        <taxon>Eukaryota</taxon>
        <taxon>Metazoa</taxon>
        <taxon>Chordata</taxon>
        <taxon>Craniata</taxon>
        <taxon>Vertebrata</taxon>
        <taxon>Euteleostomi</taxon>
        <taxon>Actinopterygii</taxon>
        <taxon>Neopterygii</taxon>
        <taxon>Teleostei</taxon>
        <taxon>Protacanthopterygii</taxon>
        <taxon>Esociformes</taxon>
        <taxon>Umbridae</taxon>
        <taxon>Dallia</taxon>
    </lineage>
</organism>
<evidence type="ECO:0000313" key="2">
    <source>
        <dbReference type="Proteomes" id="UP001157502"/>
    </source>
</evidence>
<sequence>MNRASGCPHRASDDWLYEGTFDQYGGVFPWAGMVITTNASFRDTKYFSSDRHCLSATVRTDNRMAAVYVNEQTDINSSWLLTVARFLVAWSDAQLRRL</sequence>
<dbReference type="EMBL" id="CM055743">
    <property type="protein sequence ID" value="KAJ7999809.1"/>
    <property type="molecule type" value="Genomic_DNA"/>
</dbReference>
<protein>
    <submittedName>
        <fullName evidence="1">Uncharacterized protein</fullName>
    </submittedName>
</protein>
<name>A0ACC2G852_DALPE</name>
<accession>A0ACC2G852</accession>
<evidence type="ECO:0000313" key="1">
    <source>
        <dbReference type="EMBL" id="KAJ7999809.1"/>
    </source>
</evidence>
<dbReference type="Proteomes" id="UP001157502">
    <property type="component" value="Chromosome 16"/>
</dbReference>
<proteinExistence type="predicted"/>
<comment type="caution">
    <text evidence="1">The sequence shown here is derived from an EMBL/GenBank/DDBJ whole genome shotgun (WGS) entry which is preliminary data.</text>
</comment>